<dbReference type="Pfam" id="PF09339">
    <property type="entry name" value="HTH_IclR"/>
    <property type="match status" value="1"/>
</dbReference>
<dbReference type="InterPro" id="IPR036388">
    <property type="entry name" value="WH-like_DNA-bd_sf"/>
</dbReference>
<dbReference type="Gene3D" id="1.10.10.10">
    <property type="entry name" value="Winged helix-like DNA-binding domain superfamily/Winged helix DNA-binding domain"/>
    <property type="match status" value="1"/>
</dbReference>
<name>A0ABN0QQS5_MYCUL</name>
<protein>
    <submittedName>
        <fullName evidence="2">IclR helix-turn-helix domain protein</fullName>
    </submittedName>
</protein>
<gene>
    <name evidence="2" type="ORF">I551_6490</name>
</gene>
<feature type="domain" description="HTH iclR-type" evidence="1">
    <location>
        <begin position="3"/>
        <end position="33"/>
    </location>
</feature>
<keyword evidence="3" id="KW-1185">Reference proteome</keyword>
<dbReference type="EMBL" id="JAOL01000166">
    <property type="protein sequence ID" value="EUA87021.1"/>
    <property type="molecule type" value="Genomic_DNA"/>
</dbReference>
<dbReference type="Proteomes" id="UP000020681">
    <property type="component" value="Unassembled WGS sequence"/>
</dbReference>
<evidence type="ECO:0000259" key="1">
    <source>
        <dbReference type="Pfam" id="PF09339"/>
    </source>
</evidence>
<comment type="caution">
    <text evidence="2">The sequence shown here is derived from an EMBL/GenBank/DDBJ whole genome shotgun (WGS) entry which is preliminary data.</text>
</comment>
<sequence>MTPAEPALTLAEIHPRTGFPASTVHRLAANLADLPERFLVYRR</sequence>
<evidence type="ECO:0000313" key="2">
    <source>
        <dbReference type="EMBL" id="EUA87021.1"/>
    </source>
</evidence>
<proteinExistence type="predicted"/>
<accession>A0ABN0QQS5</accession>
<dbReference type="InterPro" id="IPR005471">
    <property type="entry name" value="Tscrpt_reg_IclR_N"/>
</dbReference>
<organism evidence="2 3">
    <name type="scientific">Mycobacterium ulcerans str. Harvey</name>
    <dbReference type="NCBI Taxonomy" id="1299332"/>
    <lineage>
        <taxon>Bacteria</taxon>
        <taxon>Bacillati</taxon>
        <taxon>Actinomycetota</taxon>
        <taxon>Actinomycetes</taxon>
        <taxon>Mycobacteriales</taxon>
        <taxon>Mycobacteriaceae</taxon>
        <taxon>Mycobacterium</taxon>
        <taxon>Mycobacterium ulcerans group</taxon>
    </lineage>
</organism>
<evidence type="ECO:0000313" key="3">
    <source>
        <dbReference type="Proteomes" id="UP000020681"/>
    </source>
</evidence>
<reference evidence="2 3" key="1">
    <citation type="submission" date="2014-01" db="EMBL/GenBank/DDBJ databases">
        <authorList>
            <person name="Dobos K."/>
            <person name="Lenaerts A."/>
            <person name="Ordway D."/>
            <person name="DeGroote M.A."/>
            <person name="Parker T."/>
            <person name="Sizemore C."/>
            <person name="Tallon L.J."/>
            <person name="Sadzewicz L.K."/>
            <person name="Sengamalay N."/>
            <person name="Fraser C.M."/>
            <person name="Hine E."/>
            <person name="Shefchek K.A."/>
            <person name="Das S.P."/>
            <person name="Tettelin H."/>
        </authorList>
    </citation>
    <scope>NUCLEOTIDE SEQUENCE [LARGE SCALE GENOMIC DNA]</scope>
    <source>
        <strain evidence="2 3">Harvey</strain>
    </source>
</reference>